<name>A0ACC1CNI5_9NEOP</name>
<organism evidence="1 2">
    <name type="scientific">Dendrolimus kikuchii</name>
    <dbReference type="NCBI Taxonomy" id="765133"/>
    <lineage>
        <taxon>Eukaryota</taxon>
        <taxon>Metazoa</taxon>
        <taxon>Ecdysozoa</taxon>
        <taxon>Arthropoda</taxon>
        <taxon>Hexapoda</taxon>
        <taxon>Insecta</taxon>
        <taxon>Pterygota</taxon>
        <taxon>Neoptera</taxon>
        <taxon>Endopterygota</taxon>
        <taxon>Lepidoptera</taxon>
        <taxon>Glossata</taxon>
        <taxon>Ditrysia</taxon>
        <taxon>Bombycoidea</taxon>
        <taxon>Lasiocampidae</taxon>
        <taxon>Dendrolimus</taxon>
    </lineage>
</organism>
<dbReference type="EMBL" id="CM034406">
    <property type="protein sequence ID" value="KAJ0173179.1"/>
    <property type="molecule type" value="Genomic_DNA"/>
</dbReference>
<gene>
    <name evidence="1" type="ORF">K1T71_011355</name>
</gene>
<reference evidence="1 2" key="1">
    <citation type="journal article" date="2021" name="Front. Genet.">
        <title>Chromosome-Level Genome Assembly Reveals Significant Gene Expansion in the Toll and IMD Signaling Pathways of Dendrolimus kikuchii.</title>
        <authorList>
            <person name="Zhou J."/>
            <person name="Wu P."/>
            <person name="Xiong Z."/>
            <person name="Liu N."/>
            <person name="Zhao N."/>
            <person name="Ji M."/>
            <person name="Qiu Y."/>
            <person name="Yang B."/>
        </authorList>
    </citation>
    <scope>NUCLEOTIDE SEQUENCE [LARGE SCALE GENOMIC DNA]</scope>
    <source>
        <strain evidence="1">Ann1</strain>
    </source>
</reference>
<protein>
    <submittedName>
        <fullName evidence="1">Uncharacterized protein</fullName>
    </submittedName>
</protein>
<sequence>MNSLVALTTLLCFNIEPFAARFILENYSQYKEQLIQGELNLSVGGRVNLTDDEKKANEVLMHWKNKEVEAAFNYPQYNNFSKHYFTYKDDIWKSKVYQIIKKMPKGAALHVHSSMMLDPDTLMSLTYEDHLYICYGPGYVLYKFFAIAPSTITTSCSSEWSLLSNLRSAADNVTLFDAELRKYFTLVTDSVEEQNADINYTWDKFNKVHKTIKGLVGYRPVREKYIYAALKKFYEDNIMYIEIRSGLHNLYELDGLIYDRMYLAETYKRVTQKFIEEHPDFIGIKLILTSYRKKNRIFIESAMEVARRLKTEVPDMYAGYDLVGQEDLGNPLSYYLPVLKENEKELNFYLHGGETNFYGTSSDENLFDVIFLGTKRIGHGYALAKHPHLMKMVMQKDIAVEVNVVSNVVLSLVRDVRNHPLATFLAFGLPVVLSSDDPGVWEADPLSHDFYIAFVGVASKHADLRLLKQLALNSLKYSALNDADKERAFGIFNNKWNIFIKELMEFQK</sequence>
<evidence type="ECO:0000313" key="1">
    <source>
        <dbReference type="EMBL" id="KAJ0173179.1"/>
    </source>
</evidence>
<accession>A0ACC1CNI5</accession>
<dbReference type="Proteomes" id="UP000824533">
    <property type="component" value="Linkage Group LG20"/>
</dbReference>
<keyword evidence="2" id="KW-1185">Reference proteome</keyword>
<evidence type="ECO:0000313" key="2">
    <source>
        <dbReference type="Proteomes" id="UP000824533"/>
    </source>
</evidence>
<proteinExistence type="predicted"/>
<comment type="caution">
    <text evidence="1">The sequence shown here is derived from an EMBL/GenBank/DDBJ whole genome shotgun (WGS) entry which is preliminary data.</text>
</comment>